<organism evidence="1 2">
    <name type="scientific">Desulfosarcina ovata subsp. ovata</name>
    <dbReference type="NCBI Taxonomy" id="2752305"/>
    <lineage>
        <taxon>Bacteria</taxon>
        <taxon>Pseudomonadati</taxon>
        <taxon>Thermodesulfobacteriota</taxon>
        <taxon>Desulfobacteria</taxon>
        <taxon>Desulfobacterales</taxon>
        <taxon>Desulfosarcinaceae</taxon>
        <taxon>Desulfosarcina</taxon>
    </lineage>
</organism>
<accession>A0A5K8A388</accession>
<keyword evidence="2" id="KW-1185">Reference proteome</keyword>
<dbReference type="Proteomes" id="UP000422108">
    <property type="component" value="Chromosome"/>
</dbReference>
<evidence type="ECO:0000313" key="1">
    <source>
        <dbReference type="EMBL" id="BBO87019.1"/>
    </source>
</evidence>
<dbReference type="EMBL" id="AP021879">
    <property type="protein sequence ID" value="BBO87019.1"/>
    <property type="molecule type" value="Genomic_DNA"/>
</dbReference>
<evidence type="ECO:0000313" key="2">
    <source>
        <dbReference type="Proteomes" id="UP000422108"/>
    </source>
</evidence>
<dbReference type="AlphaFoldDB" id="A0A5K8A388"/>
<name>A0A5K8A388_9BACT</name>
<sequence>MKQKRKPLGSAVGLSISRHIALLDLFELKEFHLQIESNFKREIVQISGKYENQIKELNASQKKELADFLGGETLAIKTYMLMHRKNMIVSLCSFIETKLNGLCRSLYKKTITLKNTQT</sequence>
<reference evidence="1 2" key="1">
    <citation type="submission" date="2019-11" db="EMBL/GenBank/DDBJ databases">
        <title>Comparative genomics of hydrocarbon-degrading Desulfosarcina strains.</title>
        <authorList>
            <person name="Watanabe M."/>
            <person name="Kojima H."/>
            <person name="Fukui M."/>
        </authorList>
    </citation>
    <scope>NUCLEOTIDE SEQUENCE [LARGE SCALE GENOMIC DNA]</scope>
    <source>
        <strain evidence="2">oXyS1</strain>
    </source>
</reference>
<gene>
    <name evidence="1" type="ORF">DSCOOX_01990</name>
</gene>
<proteinExistence type="predicted"/>
<dbReference type="RefSeq" id="WP_155308516.1">
    <property type="nucleotide sequence ID" value="NZ_AP021879.1"/>
</dbReference>
<protein>
    <submittedName>
        <fullName evidence="1">Uncharacterized protein</fullName>
    </submittedName>
</protein>